<dbReference type="InterPro" id="IPR003439">
    <property type="entry name" value="ABC_transporter-like_ATP-bd"/>
</dbReference>
<feature type="domain" description="ABC transporter" evidence="4">
    <location>
        <begin position="11"/>
        <end position="235"/>
    </location>
</feature>
<sequence length="309" mass="33129">MTNRTDSPDALEAVGLGRRYRRGWALRDCSFRLPAGRICALVGPNGAGKTTLLSLAAGLLEPSTGTIRLGGQAARSAEARQHTAFLSQEKALYTRFRVSDTLRIGRELNPIWHQETAERVIAAGNVPMDARVGTLSGGQRTRVAFALALGKRPRLLLLDEPMADLDPLVRRQMTDTLMTEAARHGSTVVMSSHLVSELEGACDFLVLINNGTVRLAGDVAELIGAHRTVSAPDAHADRLAKLPGQTTVETRSAGGRTTALIRPRGPLTADVEPVLPSLEELLLAHLRTDDAPPLITPTARAGARREVTV</sequence>
<dbReference type="PROSITE" id="PS50893">
    <property type="entry name" value="ABC_TRANSPORTER_2"/>
    <property type="match status" value="1"/>
</dbReference>
<dbReference type="Gene3D" id="3.40.50.300">
    <property type="entry name" value="P-loop containing nucleotide triphosphate hydrolases"/>
    <property type="match status" value="1"/>
</dbReference>
<keyword evidence="6" id="KW-1185">Reference proteome</keyword>
<reference evidence="5 6" key="1">
    <citation type="submission" date="2023-04" db="EMBL/GenBank/DDBJ databases">
        <title>Forest soil microbial communities from Buena Vista Peninsula, Colon Province, Panama.</title>
        <authorList>
            <person name="Bouskill N."/>
        </authorList>
    </citation>
    <scope>NUCLEOTIDE SEQUENCE [LARGE SCALE GENOMIC DNA]</scope>
    <source>
        <strain evidence="5 6">GGS1</strain>
    </source>
</reference>
<organism evidence="5 6">
    <name type="scientific">Streptomyces pseudovenezuelae</name>
    <dbReference type="NCBI Taxonomy" id="67350"/>
    <lineage>
        <taxon>Bacteria</taxon>
        <taxon>Bacillati</taxon>
        <taxon>Actinomycetota</taxon>
        <taxon>Actinomycetes</taxon>
        <taxon>Kitasatosporales</taxon>
        <taxon>Streptomycetaceae</taxon>
        <taxon>Streptomyces</taxon>
        <taxon>Streptomyces aurantiacus group</taxon>
    </lineage>
</organism>
<dbReference type="InterPro" id="IPR027417">
    <property type="entry name" value="P-loop_NTPase"/>
</dbReference>
<keyword evidence="3 5" id="KW-0067">ATP-binding</keyword>
<dbReference type="SUPFAM" id="SSF52540">
    <property type="entry name" value="P-loop containing nucleoside triphosphate hydrolases"/>
    <property type="match status" value="1"/>
</dbReference>
<dbReference type="PROSITE" id="PS00211">
    <property type="entry name" value="ABC_TRANSPORTER_1"/>
    <property type="match status" value="1"/>
</dbReference>
<keyword evidence="2" id="KW-0547">Nucleotide-binding</keyword>
<gene>
    <name evidence="5" type="ORF">M2283_006806</name>
</gene>
<name>A0ABT6LT26_9ACTN</name>
<proteinExistence type="predicted"/>
<dbReference type="Proteomes" id="UP001160499">
    <property type="component" value="Unassembled WGS sequence"/>
</dbReference>
<evidence type="ECO:0000313" key="6">
    <source>
        <dbReference type="Proteomes" id="UP001160499"/>
    </source>
</evidence>
<comment type="caution">
    <text evidence="5">The sequence shown here is derived from an EMBL/GenBank/DDBJ whole genome shotgun (WGS) entry which is preliminary data.</text>
</comment>
<evidence type="ECO:0000256" key="1">
    <source>
        <dbReference type="ARBA" id="ARBA00022448"/>
    </source>
</evidence>
<dbReference type="PANTHER" id="PTHR42939:SF1">
    <property type="entry name" value="ABC TRANSPORTER ATP-BINDING PROTEIN ALBC-RELATED"/>
    <property type="match status" value="1"/>
</dbReference>
<evidence type="ECO:0000259" key="4">
    <source>
        <dbReference type="PROSITE" id="PS50893"/>
    </source>
</evidence>
<dbReference type="InterPro" id="IPR003593">
    <property type="entry name" value="AAA+_ATPase"/>
</dbReference>
<dbReference type="Pfam" id="PF00005">
    <property type="entry name" value="ABC_tran"/>
    <property type="match status" value="1"/>
</dbReference>
<accession>A0ABT6LT26</accession>
<protein>
    <submittedName>
        <fullName evidence="5">ABC-2 type transport system ATP-binding protein</fullName>
    </submittedName>
</protein>
<evidence type="ECO:0000256" key="3">
    <source>
        <dbReference type="ARBA" id="ARBA00022840"/>
    </source>
</evidence>
<dbReference type="InterPro" id="IPR017871">
    <property type="entry name" value="ABC_transporter-like_CS"/>
</dbReference>
<dbReference type="InterPro" id="IPR051782">
    <property type="entry name" value="ABC_Transporter_VariousFunc"/>
</dbReference>
<dbReference type="GO" id="GO:0005524">
    <property type="term" value="F:ATP binding"/>
    <property type="evidence" value="ECO:0007669"/>
    <property type="project" value="UniProtKB-KW"/>
</dbReference>
<dbReference type="SMART" id="SM00382">
    <property type="entry name" value="AAA"/>
    <property type="match status" value="1"/>
</dbReference>
<keyword evidence="1" id="KW-0813">Transport</keyword>
<dbReference type="CDD" id="cd03230">
    <property type="entry name" value="ABC_DR_subfamily_A"/>
    <property type="match status" value="1"/>
</dbReference>
<dbReference type="PANTHER" id="PTHR42939">
    <property type="entry name" value="ABC TRANSPORTER ATP-BINDING PROTEIN ALBC-RELATED"/>
    <property type="match status" value="1"/>
</dbReference>
<evidence type="ECO:0000313" key="5">
    <source>
        <dbReference type="EMBL" id="MDH6219472.1"/>
    </source>
</evidence>
<evidence type="ECO:0000256" key="2">
    <source>
        <dbReference type="ARBA" id="ARBA00022741"/>
    </source>
</evidence>
<dbReference type="EMBL" id="JARXVH010000012">
    <property type="protein sequence ID" value="MDH6219472.1"/>
    <property type="molecule type" value="Genomic_DNA"/>
</dbReference>
<dbReference type="RefSeq" id="WP_280880275.1">
    <property type="nucleotide sequence ID" value="NZ_JARXVH010000012.1"/>
</dbReference>